<keyword evidence="4 6" id="KW-1133">Transmembrane helix</keyword>
<dbReference type="InterPro" id="IPR045214">
    <property type="entry name" value="Surf1/Surf4"/>
</dbReference>
<comment type="caution">
    <text evidence="7">The sequence shown here is derived from an EMBL/GenBank/DDBJ whole genome shotgun (WGS) entry which is preliminary data.</text>
</comment>
<accession>A0ABV3QC34</accession>
<gene>
    <name evidence="7" type="ORF">ABQJ54_06550</name>
</gene>
<evidence type="ECO:0000313" key="8">
    <source>
        <dbReference type="Proteomes" id="UP001556220"/>
    </source>
</evidence>
<comment type="similarity">
    <text evidence="2 6">Belongs to the SURF1 family.</text>
</comment>
<evidence type="ECO:0000256" key="4">
    <source>
        <dbReference type="ARBA" id="ARBA00022989"/>
    </source>
</evidence>
<dbReference type="PANTHER" id="PTHR23427">
    <property type="entry name" value="SURFEIT LOCUS PROTEIN"/>
    <property type="match status" value="1"/>
</dbReference>
<reference evidence="7 8" key="1">
    <citation type="submission" date="2024-06" db="EMBL/GenBank/DDBJ databases">
        <authorList>
            <person name="Woo H."/>
        </authorList>
    </citation>
    <scope>NUCLEOTIDE SEQUENCE [LARGE SCALE GENOMIC DNA]</scope>
    <source>
        <strain evidence="7 8">Si-c</strain>
    </source>
</reference>
<dbReference type="PROSITE" id="PS50895">
    <property type="entry name" value="SURF1"/>
    <property type="match status" value="1"/>
</dbReference>
<feature type="transmembrane region" description="Helical" evidence="6">
    <location>
        <begin position="225"/>
        <end position="246"/>
    </location>
</feature>
<evidence type="ECO:0000256" key="1">
    <source>
        <dbReference type="ARBA" id="ARBA00004370"/>
    </source>
</evidence>
<dbReference type="Proteomes" id="UP001556220">
    <property type="component" value="Unassembled WGS sequence"/>
</dbReference>
<feature type="transmembrane region" description="Helical" evidence="6">
    <location>
        <begin position="20"/>
        <end position="41"/>
    </location>
</feature>
<dbReference type="CDD" id="cd06662">
    <property type="entry name" value="SURF1"/>
    <property type="match status" value="1"/>
</dbReference>
<dbReference type="RefSeq" id="WP_367853444.1">
    <property type="nucleotide sequence ID" value="NZ_JBFOHK010000001.1"/>
</dbReference>
<keyword evidence="3 6" id="KW-0812">Transmembrane</keyword>
<proteinExistence type="inferred from homology"/>
<keyword evidence="6" id="KW-1003">Cell membrane</keyword>
<keyword evidence="5 6" id="KW-0472">Membrane</keyword>
<dbReference type="PANTHER" id="PTHR23427:SF2">
    <property type="entry name" value="SURFEIT LOCUS PROTEIN 1"/>
    <property type="match status" value="1"/>
</dbReference>
<sequence>MPDTDISPDENERNVRGPLALSLLALLGLALFAGFVALGTWQVHRLAWKTALIAHVDERVHASPVPAPAQADWADVTAANAEYRHVRLSGTWLSNRQARVWTATDAGSGYWILTPLRRDDGSIVLVNRGFAPDGWCDLRGHCPAAPGGQVTVTGLLRISEPSALFRHNDPATDTWYTRDVAAIAKARGLQDVAPYFVDADAIPGAAASAWPRGGMTVIQFPNHHLNYLITWYVLALMVLGAAGYVARDEYRLRRWRRRKP</sequence>
<keyword evidence="8" id="KW-1185">Reference proteome</keyword>
<name>A0ABV3QC34_9GAMM</name>
<evidence type="ECO:0000256" key="6">
    <source>
        <dbReference type="RuleBase" id="RU363076"/>
    </source>
</evidence>
<evidence type="ECO:0000256" key="3">
    <source>
        <dbReference type="ARBA" id="ARBA00022692"/>
    </source>
</evidence>
<dbReference type="Pfam" id="PF02104">
    <property type="entry name" value="SURF1"/>
    <property type="match status" value="1"/>
</dbReference>
<evidence type="ECO:0000313" key="7">
    <source>
        <dbReference type="EMBL" id="MEW9571403.1"/>
    </source>
</evidence>
<dbReference type="InterPro" id="IPR002994">
    <property type="entry name" value="Surf1/Shy1"/>
</dbReference>
<evidence type="ECO:0000256" key="5">
    <source>
        <dbReference type="ARBA" id="ARBA00023136"/>
    </source>
</evidence>
<comment type="subcellular location">
    <subcellularLocation>
        <location evidence="6">Cell membrane</location>
        <topology evidence="6">Multi-pass membrane protein</topology>
    </subcellularLocation>
    <subcellularLocation>
        <location evidence="1">Membrane</location>
    </subcellularLocation>
</comment>
<protein>
    <recommendedName>
        <fullName evidence="6">SURF1-like protein</fullName>
    </recommendedName>
</protein>
<organism evidence="7 8">
    <name type="scientific">Rhodanobacter lycopersici</name>
    <dbReference type="NCBI Taxonomy" id="3162487"/>
    <lineage>
        <taxon>Bacteria</taxon>
        <taxon>Pseudomonadati</taxon>
        <taxon>Pseudomonadota</taxon>
        <taxon>Gammaproteobacteria</taxon>
        <taxon>Lysobacterales</taxon>
        <taxon>Rhodanobacteraceae</taxon>
        <taxon>Rhodanobacter</taxon>
    </lineage>
</organism>
<evidence type="ECO:0000256" key="2">
    <source>
        <dbReference type="ARBA" id="ARBA00007165"/>
    </source>
</evidence>
<dbReference type="EMBL" id="JBFOHK010000001">
    <property type="protein sequence ID" value="MEW9571403.1"/>
    <property type="molecule type" value="Genomic_DNA"/>
</dbReference>